<dbReference type="PANTHER" id="PTHR45695:SF15">
    <property type="entry name" value="OPSIN RH2"/>
    <property type="match status" value="1"/>
</dbReference>
<keyword evidence="13" id="KW-1185">Reference proteome</keyword>
<evidence type="ECO:0000256" key="2">
    <source>
        <dbReference type="ARBA" id="ARBA00022692"/>
    </source>
</evidence>
<dbReference type="Pfam" id="PF00001">
    <property type="entry name" value="7tm_1"/>
    <property type="match status" value="1"/>
</dbReference>
<evidence type="ECO:0000313" key="13">
    <source>
        <dbReference type="Proteomes" id="UP001164746"/>
    </source>
</evidence>
<evidence type="ECO:0000256" key="3">
    <source>
        <dbReference type="ARBA" id="ARBA00022989"/>
    </source>
</evidence>
<dbReference type="PROSITE" id="PS50262">
    <property type="entry name" value="G_PROTEIN_RECEP_F1_2"/>
    <property type="match status" value="1"/>
</dbReference>
<organism evidence="12 13">
    <name type="scientific">Mya arenaria</name>
    <name type="common">Soft-shell clam</name>
    <dbReference type="NCBI Taxonomy" id="6604"/>
    <lineage>
        <taxon>Eukaryota</taxon>
        <taxon>Metazoa</taxon>
        <taxon>Spiralia</taxon>
        <taxon>Lophotrochozoa</taxon>
        <taxon>Mollusca</taxon>
        <taxon>Bivalvia</taxon>
        <taxon>Autobranchia</taxon>
        <taxon>Heteroconchia</taxon>
        <taxon>Euheterodonta</taxon>
        <taxon>Imparidentia</taxon>
        <taxon>Neoheterodontei</taxon>
        <taxon>Myida</taxon>
        <taxon>Myoidea</taxon>
        <taxon>Myidae</taxon>
        <taxon>Mya</taxon>
    </lineage>
</organism>
<dbReference type="PRINTS" id="PR00237">
    <property type="entry name" value="GPCRRHODOPSN"/>
</dbReference>
<evidence type="ECO:0000256" key="6">
    <source>
        <dbReference type="ARBA" id="ARBA00023170"/>
    </source>
</evidence>
<name>A0ABY7F9N4_MYAAR</name>
<keyword evidence="5 10" id="KW-0472">Membrane</keyword>
<evidence type="ECO:0000256" key="9">
    <source>
        <dbReference type="SAM" id="MobiDB-lite"/>
    </source>
</evidence>
<gene>
    <name evidence="12" type="ORF">MAR_000663</name>
</gene>
<feature type="region of interest" description="Disordered" evidence="9">
    <location>
        <begin position="417"/>
        <end position="445"/>
    </location>
</feature>
<dbReference type="PANTHER" id="PTHR45695">
    <property type="entry name" value="LEUCOKININ RECEPTOR-RELATED"/>
    <property type="match status" value="1"/>
</dbReference>
<evidence type="ECO:0000256" key="4">
    <source>
        <dbReference type="ARBA" id="ARBA00023040"/>
    </source>
</evidence>
<feature type="transmembrane region" description="Helical" evidence="10">
    <location>
        <begin position="287"/>
        <end position="305"/>
    </location>
</feature>
<keyword evidence="4 8" id="KW-0297">G-protein coupled receptor</keyword>
<feature type="transmembrane region" description="Helical" evidence="10">
    <location>
        <begin position="233"/>
        <end position="266"/>
    </location>
</feature>
<comment type="subcellular location">
    <subcellularLocation>
        <location evidence="1">Membrane</location>
        <topology evidence="1">Multi-pass membrane protein</topology>
    </subcellularLocation>
</comment>
<feature type="compositionally biased region" description="Basic and acidic residues" evidence="9">
    <location>
        <begin position="431"/>
        <end position="445"/>
    </location>
</feature>
<evidence type="ECO:0000256" key="7">
    <source>
        <dbReference type="ARBA" id="ARBA00023224"/>
    </source>
</evidence>
<keyword evidence="7 8" id="KW-0807">Transducer</keyword>
<dbReference type="SUPFAM" id="SSF81321">
    <property type="entry name" value="Family A G protein-coupled receptor-like"/>
    <property type="match status" value="1"/>
</dbReference>
<evidence type="ECO:0000256" key="5">
    <source>
        <dbReference type="ARBA" id="ARBA00023136"/>
    </source>
</evidence>
<evidence type="ECO:0000256" key="1">
    <source>
        <dbReference type="ARBA" id="ARBA00004141"/>
    </source>
</evidence>
<protein>
    <submittedName>
        <fullName evidence="12">NPFF2-like protein</fullName>
    </submittedName>
</protein>
<dbReference type="Proteomes" id="UP001164746">
    <property type="component" value="Chromosome 11"/>
</dbReference>
<feature type="transmembrane region" description="Helical" evidence="10">
    <location>
        <begin position="86"/>
        <end position="106"/>
    </location>
</feature>
<dbReference type="PROSITE" id="PS00237">
    <property type="entry name" value="G_PROTEIN_RECEP_F1_1"/>
    <property type="match status" value="1"/>
</dbReference>
<accession>A0ABY7F9N4</accession>
<keyword evidence="3 10" id="KW-1133">Transmembrane helix</keyword>
<reference evidence="12" key="1">
    <citation type="submission" date="2022-11" db="EMBL/GenBank/DDBJ databases">
        <title>Centuries of genome instability and evolution in soft-shell clam transmissible cancer (bioRxiv).</title>
        <authorList>
            <person name="Hart S.F.M."/>
            <person name="Yonemitsu M.A."/>
            <person name="Giersch R.M."/>
            <person name="Beal B.F."/>
            <person name="Arriagada G."/>
            <person name="Davis B.W."/>
            <person name="Ostrander E.A."/>
            <person name="Goff S.P."/>
            <person name="Metzger M.J."/>
        </authorList>
    </citation>
    <scope>NUCLEOTIDE SEQUENCE</scope>
    <source>
        <strain evidence="12">MELC-2E11</strain>
        <tissue evidence="12">Siphon/mantle</tissue>
    </source>
</reference>
<proteinExistence type="inferred from homology"/>
<keyword evidence="6 8" id="KW-0675">Receptor</keyword>
<evidence type="ECO:0000259" key="11">
    <source>
        <dbReference type="PROSITE" id="PS50262"/>
    </source>
</evidence>
<dbReference type="CDD" id="cd14993">
    <property type="entry name" value="7tmA_CCKR-like"/>
    <property type="match status" value="1"/>
</dbReference>
<sequence>MEDSFTFNNTSVVNSTYYDDLYYDSSMDSCQLNAMEPYRDYTQVGWVSAIITFAYVLVATLALLGNLLVIWTVWRNSHMHTVTNYYIMNLAISDLLVAALVMPLKLLEYRAECQWHIFKSDGLCSVVYYLLPVFVFASVLTLVAISIERYYAIVHPLSAMKVSSKSRTRKILAVTWVIPILVASPFVFSRSLPFSIHSELGSISREICNDRFNEIDFALFGDPEHIGDFRKGYFLFLFFVMYLTPSAVIFITCVKIAISLVQPITVENSIYGRKDTRRRHEENKRKVARMVIVIAITFIISWSPHYLVSIISQLQPNSFLREGQIIFTMLITHLCGFVNSCLNPIIYTAMSQKFRRSFKDILGRILYCCTFRSLGPYGMRYGQSQRFTSTFRQTLSETDPNHLALNDHRHRNTVLLTAKTHPSHSSSGTDSDIRELKEEEKSIVK</sequence>
<feature type="transmembrane region" description="Helical" evidence="10">
    <location>
        <begin position="126"/>
        <end position="151"/>
    </location>
</feature>
<evidence type="ECO:0000313" key="12">
    <source>
        <dbReference type="EMBL" id="WAR18825.1"/>
    </source>
</evidence>
<keyword evidence="2 8" id="KW-0812">Transmembrane</keyword>
<feature type="domain" description="G-protein coupled receptors family 1 profile" evidence="11">
    <location>
        <begin position="65"/>
        <end position="347"/>
    </location>
</feature>
<evidence type="ECO:0000256" key="8">
    <source>
        <dbReference type="RuleBase" id="RU000688"/>
    </source>
</evidence>
<comment type="similarity">
    <text evidence="8">Belongs to the G-protein coupled receptor 1 family.</text>
</comment>
<dbReference type="Gene3D" id="1.20.1070.10">
    <property type="entry name" value="Rhodopsin 7-helix transmembrane proteins"/>
    <property type="match status" value="1"/>
</dbReference>
<evidence type="ECO:0000256" key="10">
    <source>
        <dbReference type="SAM" id="Phobius"/>
    </source>
</evidence>
<feature type="non-terminal residue" evidence="12">
    <location>
        <position position="445"/>
    </location>
</feature>
<dbReference type="EMBL" id="CP111022">
    <property type="protein sequence ID" value="WAR18825.1"/>
    <property type="molecule type" value="Genomic_DNA"/>
</dbReference>
<feature type="transmembrane region" description="Helical" evidence="10">
    <location>
        <begin position="46"/>
        <end position="74"/>
    </location>
</feature>
<feature type="transmembrane region" description="Helical" evidence="10">
    <location>
        <begin position="171"/>
        <end position="188"/>
    </location>
</feature>
<dbReference type="InterPro" id="IPR017452">
    <property type="entry name" value="GPCR_Rhodpsn_7TM"/>
</dbReference>
<dbReference type="InterPro" id="IPR000276">
    <property type="entry name" value="GPCR_Rhodpsn"/>
</dbReference>
<feature type="transmembrane region" description="Helical" evidence="10">
    <location>
        <begin position="325"/>
        <end position="349"/>
    </location>
</feature>